<dbReference type="EvolutionaryTrace" id="A0A0H3JS01"/>
<dbReference type="EMBL" id="BA000017">
    <property type="protein sequence ID" value="BAB57977.1"/>
    <property type="molecule type" value="Genomic_DNA"/>
</dbReference>
<sequence length="193" mass="20876">MNTKFLGKTLVASALVLTTLGTGLHSSYLGLNTNKVVKTAKAEEKMTNGQLWKKVKDSLIDSNIISGNENEEITVTYVNKTGYSSSVSAYGNNNDDFSSTPSNFSKLKEIDLKKDNVPSDDFNTTVSGEDSWKTLTSKLKEKGLVTDGQTVTIHCNDKSDNTKSSVSGKVGADLTSGNGTTFKKRFIDKITID</sequence>
<dbReference type="Pfam" id="PF16229">
    <property type="entry name" value="DUF4888"/>
    <property type="match status" value="1"/>
</dbReference>
<dbReference type="CDD" id="cd15783">
    <property type="entry name" value="SA1633_like"/>
    <property type="match status" value="1"/>
</dbReference>
<dbReference type="RefSeq" id="WP_001092780.1">
    <property type="nucleotide sequence ID" value="NC_002758.2"/>
</dbReference>
<gene>
    <name evidence="1" type="ordered locus">SAV1815</name>
</gene>
<protein>
    <submittedName>
        <fullName evidence="1">Probable beta-lactamase</fullName>
    </submittedName>
</protein>
<reference evidence="3" key="2">
    <citation type="submission" date="2014-06" db="PDB data bank">
        <title>NMR structure of putative beta-lactamase (NP_372339.1) from Staphylococcus aureus Mu50.</title>
        <authorList>
            <person name="Dutta S.K."/>
            <person name="Serrano P."/>
            <person name="Geralt M."/>
            <person name="Wuthrich K."/>
        </authorList>
    </citation>
    <scope>STRUCTURE BY NMR OF 43-193</scope>
</reference>
<dbReference type="HOGENOM" id="CLU_122873_0_0_9"/>
<evidence type="ECO:0007829" key="3">
    <source>
        <dbReference type="PDB" id="2MQB"/>
    </source>
</evidence>
<dbReference type="PDB" id="2MQB">
    <property type="method" value="NMR"/>
    <property type="chains" value="A=43-193"/>
</dbReference>
<accession>A0A0H3JS01</accession>
<dbReference type="InterPro" id="IPR032614">
    <property type="entry name" value="DUF4888"/>
</dbReference>
<organism evidence="1 2">
    <name type="scientific">Staphylococcus aureus (strain Mu50 / ATCC 700699)</name>
    <dbReference type="NCBI Taxonomy" id="158878"/>
    <lineage>
        <taxon>Bacteria</taxon>
        <taxon>Bacillati</taxon>
        <taxon>Bacillota</taxon>
        <taxon>Bacilli</taxon>
        <taxon>Bacillales</taxon>
        <taxon>Staphylococcaceae</taxon>
        <taxon>Staphylococcus</taxon>
    </lineage>
</organism>
<evidence type="ECO:0000313" key="2">
    <source>
        <dbReference type="Proteomes" id="UP000002481"/>
    </source>
</evidence>
<dbReference type="SMR" id="A0A0H3JS01"/>
<reference evidence="1 2" key="1">
    <citation type="journal article" date="2001" name="Lancet">
        <title>Whole genome sequencing of meticillin-resistant Staphylococcus aureus.</title>
        <authorList>
            <person name="Kuroda M."/>
            <person name="Ohta T."/>
            <person name="Uchiyama I."/>
            <person name="Baba T."/>
            <person name="Yuzawa H."/>
            <person name="Kobayashi I."/>
            <person name="Cui L."/>
            <person name="Oguchi A."/>
            <person name="Aoki K."/>
            <person name="Nagai Y."/>
            <person name="Lian J."/>
            <person name="Ito T."/>
            <person name="Kanamori M."/>
            <person name="Matsumaru H."/>
            <person name="Maruyama A."/>
            <person name="Murakami H."/>
            <person name="Hosoyama A."/>
            <person name="Mizutani-Ui Y."/>
            <person name="Takahashi N.K."/>
            <person name="Sawano T."/>
            <person name="Inoue R."/>
            <person name="Kaito C."/>
            <person name="Sekimizu K."/>
            <person name="Hirakawa H."/>
            <person name="Kuhara S."/>
            <person name="Goto S."/>
            <person name="Yabuzaki J."/>
            <person name="Kanehisa M."/>
            <person name="Yamashita A."/>
            <person name="Oshima K."/>
            <person name="Furuya K."/>
            <person name="Yoshino C."/>
            <person name="Shiba T."/>
            <person name="Hattori M."/>
            <person name="Ogasawara N."/>
            <person name="Hayashi H."/>
            <person name="Hiramatsu K."/>
        </authorList>
    </citation>
    <scope>NUCLEOTIDE SEQUENCE [LARGE SCALE GENOMIC DNA]</scope>
    <source>
        <strain evidence="2">Mu50 / ATCC 700699</strain>
    </source>
</reference>
<dbReference type="Proteomes" id="UP000002481">
    <property type="component" value="Chromosome"/>
</dbReference>
<evidence type="ECO:0000313" key="1">
    <source>
        <dbReference type="EMBL" id="BAB57977.1"/>
    </source>
</evidence>
<keyword evidence="3" id="KW-0002">3D-structure</keyword>
<dbReference type="KEGG" id="sav:SAV1815"/>
<dbReference type="AlphaFoldDB" id="A0A0H3JS01"/>
<proteinExistence type="evidence at protein level"/>
<dbReference type="PDBsum" id="2MQB"/>
<name>A0A0H3JS01_STAAM</name>